<reference evidence="2" key="1">
    <citation type="journal article" date="2020" name="BMC Genomics">
        <title>Correction to: Identification and distribution of gene clusters required for synthesis of sphingolipid metabolism inhibitors in diverse species of the filamentous fungus Fusarium.</title>
        <authorList>
            <person name="Kim H.S."/>
            <person name="Lohmar J.M."/>
            <person name="Busman M."/>
            <person name="Brown D.W."/>
            <person name="Naumann T.A."/>
            <person name="Divon H.H."/>
            <person name="Lysoe E."/>
            <person name="Uhlig S."/>
            <person name="Proctor R.H."/>
        </authorList>
    </citation>
    <scope>NUCLEOTIDE SEQUENCE</scope>
    <source>
        <strain evidence="2">NRRL 22465</strain>
    </source>
</reference>
<evidence type="ECO:0000313" key="2">
    <source>
        <dbReference type="EMBL" id="KAF4983223.1"/>
    </source>
</evidence>
<dbReference type="OrthoDB" id="4159136at2759"/>
<organism evidence="2 3">
    <name type="scientific">Fusarium zealandicum</name>
    <dbReference type="NCBI Taxonomy" id="1053134"/>
    <lineage>
        <taxon>Eukaryota</taxon>
        <taxon>Fungi</taxon>
        <taxon>Dikarya</taxon>
        <taxon>Ascomycota</taxon>
        <taxon>Pezizomycotina</taxon>
        <taxon>Sordariomycetes</taxon>
        <taxon>Hypocreomycetidae</taxon>
        <taxon>Hypocreales</taxon>
        <taxon>Nectriaceae</taxon>
        <taxon>Fusarium</taxon>
        <taxon>Fusarium staphyleae species complex</taxon>
    </lineage>
</organism>
<evidence type="ECO:0000313" key="3">
    <source>
        <dbReference type="Proteomes" id="UP000635477"/>
    </source>
</evidence>
<feature type="region of interest" description="Disordered" evidence="1">
    <location>
        <begin position="104"/>
        <end position="139"/>
    </location>
</feature>
<protein>
    <submittedName>
        <fullName evidence="2">Uncharacterized protein</fullName>
    </submittedName>
</protein>
<dbReference type="PANTHER" id="PTHR34693">
    <property type="entry name" value="PROTEIN PAR32"/>
    <property type="match status" value="1"/>
</dbReference>
<dbReference type="Proteomes" id="UP000635477">
    <property type="component" value="Unassembled WGS sequence"/>
</dbReference>
<keyword evidence="3" id="KW-1185">Reference proteome</keyword>
<feature type="region of interest" description="Disordered" evidence="1">
    <location>
        <begin position="154"/>
        <end position="218"/>
    </location>
</feature>
<sequence>MDPPRTEWRQYPWWFISYLVQEHSKIKCRSGTLSLQLLCNGTLRRGYHLEKLIFRITHINIGTMAPDQDVYRKVGRGGAGNYYAATKADDASRDLEAQDLATTLAPPPDRASAQVPARAGRGGAGNYVNPADLPDAREQSEMADKTAAAISASLKRNQHQRGGLAGRGGAGNWKADEEQAREDERTRGEEMERKAKEAVEKGLKMPEKVHHGQERREI</sequence>
<proteinExistence type="predicted"/>
<gene>
    <name evidence="2" type="ORF">FZEAL_1326</name>
</gene>
<dbReference type="EMBL" id="JABEYC010000075">
    <property type="protein sequence ID" value="KAF4983223.1"/>
    <property type="molecule type" value="Genomic_DNA"/>
</dbReference>
<name>A0A8H4UTT4_9HYPO</name>
<comment type="caution">
    <text evidence="2">The sequence shown here is derived from an EMBL/GenBank/DDBJ whole genome shotgun (WGS) entry which is preliminary data.</text>
</comment>
<dbReference type="InterPro" id="IPR053203">
    <property type="entry name" value="Cisplatin_resist-associated"/>
</dbReference>
<feature type="compositionally biased region" description="Basic and acidic residues" evidence="1">
    <location>
        <begin position="174"/>
        <end position="218"/>
    </location>
</feature>
<reference evidence="2" key="2">
    <citation type="submission" date="2020-05" db="EMBL/GenBank/DDBJ databases">
        <authorList>
            <person name="Kim H.-S."/>
            <person name="Proctor R.H."/>
            <person name="Brown D.W."/>
        </authorList>
    </citation>
    <scope>NUCLEOTIDE SEQUENCE</scope>
    <source>
        <strain evidence="2">NRRL 22465</strain>
    </source>
</reference>
<dbReference type="AlphaFoldDB" id="A0A8H4UTT4"/>
<dbReference type="PANTHER" id="PTHR34693:SF1">
    <property type="entry name" value="PROTEIN PAR32"/>
    <property type="match status" value="1"/>
</dbReference>
<evidence type="ECO:0000256" key="1">
    <source>
        <dbReference type="SAM" id="MobiDB-lite"/>
    </source>
</evidence>
<accession>A0A8H4UTT4</accession>